<dbReference type="InterPro" id="IPR019734">
    <property type="entry name" value="TPR_rpt"/>
</dbReference>
<dbReference type="InterPro" id="IPR011990">
    <property type="entry name" value="TPR-like_helical_dom_sf"/>
</dbReference>
<dbReference type="PANTHER" id="PTHR46050:SF29">
    <property type="entry name" value="TPR REPEAT-CONTAINING THIOREDOXIN TTL4"/>
    <property type="match status" value="1"/>
</dbReference>
<dbReference type="Pfam" id="PF00085">
    <property type="entry name" value="Thioredoxin"/>
    <property type="match status" value="1"/>
</dbReference>
<dbReference type="InterPro" id="IPR013766">
    <property type="entry name" value="Thioredoxin_domain"/>
</dbReference>
<evidence type="ECO:0000313" key="5">
    <source>
        <dbReference type="Proteomes" id="UP000623129"/>
    </source>
</evidence>
<dbReference type="CDD" id="cd02947">
    <property type="entry name" value="TRX_family"/>
    <property type="match status" value="1"/>
</dbReference>
<feature type="compositionally biased region" description="Low complexity" evidence="2">
    <location>
        <begin position="22"/>
        <end position="34"/>
    </location>
</feature>
<gene>
    <name evidence="4" type="ORF">FCM35_KLT15350</name>
</gene>
<accession>A0A833RE19</accession>
<feature type="domain" description="Thioredoxin" evidence="3">
    <location>
        <begin position="409"/>
        <end position="487"/>
    </location>
</feature>
<dbReference type="SMART" id="SM00028">
    <property type="entry name" value="TPR"/>
    <property type="match status" value="3"/>
</dbReference>
<dbReference type="SUPFAM" id="SSF52833">
    <property type="entry name" value="Thioredoxin-like"/>
    <property type="match status" value="1"/>
</dbReference>
<reference evidence="4" key="1">
    <citation type="submission" date="2020-01" db="EMBL/GenBank/DDBJ databases">
        <title>Genome sequence of Kobresia littledalei, the first chromosome-level genome in the family Cyperaceae.</title>
        <authorList>
            <person name="Qu G."/>
        </authorList>
    </citation>
    <scope>NUCLEOTIDE SEQUENCE</scope>
    <source>
        <strain evidence="4">C.B.Clarke</strain>
        <tissue evidence="4">Leaf</tissue>
    </source>
</reference>
<dbReference type="PANTHER" id="PTHR46050">
    <property type="entry name" value="TPR REPEAT-CONTAINING THIOREDOXIN"/>
    <property type="match status" value="1"/>
</dbReference>
<dbReference type="Gene3D" id="1.25.40.10">
    <property type="entry name" value="Tetratricopeptide repeat domain"/>
    <property type="match status" value="2"/>
</dbReference>
<dbReference type="OrthoDB" id="2121326at2759"/>
<dbReference type="GO" id="GO:0005737">
    <property type="term" value="C:cytoplasm"/>
    <property type="evidence" value="ECO:0007669"/>
    <property type="project" value="TreeGrafter"/>
</dbReference>
<comment type="caution">
    <text evidence="4">The sequence shown here is derived from an EMBL/GenBank/DDBJ whole genome shotgun (WGS) entry which is preliminary data.</text>
</comment>
<feature type="compositionally biased region" description="Polar residues" evidence="2">
    <location>
        <begin position="35"/>
        <end position="44"/>
    </location>
</feature>
<keyword evidence="1" id="KW-0175">Coiled coil</keyword>
<evidence type="ECO:0000259" key="3">
    <source>
        <dbReference type="Pfam" id="PF00085"/>
    </source>
</evidence>
<sequence>MSKPRKQVSTNTNKADKTRVQSSSNLQRGSSSTSNADTISRESYTISGSNPHWGSVYKEALREFDPMVCRFHTNTFYCMCQVDTLFNRGHFEEALKGHKEILRLDPTNSEVDYKLSRCHLSLRMLKYQEALSEKIKKLEDRLETKLSEKTKEVEDQLDNSCMTALKEINSVIAAGTISRYILALKTDLLLMLNRPDQAEETISKALKLEPEPQPPLSLGMKSESYVYIIHAKVELALGRYDANFVSNLYYVTISFGMHWILTRHLLVRFENAVEAARQAHILDPLNDEVTTIEEHMHMVKLARDKGDNMFHSGKYMEASEKYLIGLNYAWHNIVLLCKLATCYFRLGLWEKCIKHFDDAFKFAQNNPVAPHLFANPFAELEKRDQGVKDYEEQVALKASLGVEEVNSIEQYKDAISAPGPVIIFFMDPSKAECIEFSSIVESLCTSFPSANFLKVDINQCPLIAKSENVQVVPAFKIYKCMKNVKLMINPERKCLRFWVKIYTA</sequence>
<keyword evidence="5" id="KW-1185">Reference proteome</keyword>
<feature type="coiled-coil region" evidence="1">
    <location>
        <begin position="128"/>
        <end position="159"/>
    </location>
</feature>
<evidence type="ECO:0000256" key="2">
    <source>
        <dbReference type="SAM" id="MobiDB-lite"/>
    </source>
</evidence>
<proteinExistence type="predicted"/>
<dbReference type="GO" id="GO:0006950">
    <property type="term" value="P:response to stress"/>
    <property type="evidence" value="ECO:0007669"/>
    <property type="project" value="UniProtKB-ARBA"/>
</dbReference>
<feature type="region of interest" description="Disordered" evidence="2">
    <location>
        <begin position="1"/>
        <end position="44"/>
    </location>
</feature>
<evidence type="ECO:0000256" key="1">
    <source>
        <dbReference type="SAM" id="Coils"/>
    </source>
</evidence>
<dbReference type="SUPFAM" id="SSF48452">
    <property type="entry name" value="TPR-like"/>
    <property type="match status" value="2"/>
</dbReference>
<dbReference type="InterPro" id="IPR036249">
    <property type="entry name" value="Thioredoxin-like_sf"/>
</dbReference>
<dbReference type="Gene3D" id="3.40.30.10">
    <property type="entry name" value="Glutaredoxin"/>
    <property type="match status" value="1"/>
</dbReference>
<evidence type="ECO:0000313" key="4">
    <source>
        <dbReference type="EMBL" id="KAF3339579.1"/>
    </source>
</evidence>
<organism evidence="4 5">
    <name type="scientific">Carex littledalei</name>
    <dbReference type="NCBI Taxonomy" id="544730"/>
    <lineage>
        <taxon>Eukaryota</taxon>
        <taxon>Viridiplantae</taxon>
        <taxon>Streptophyta</taxon>
        <taxon>Embryophyta</taxon>
        <taxon>Tracheophyta</taxon>
        <taxon>Spermatophyta</taxon>
        <taxon>Magnoliopsida</taxon>
        <taxon>Liliopsida</taxon>
        <taxon>Poales</taxon>
        <taxon>Cyperaceae</taxon>
        <taxon>Cyperoideae</taxon>
        <taxon>Cariceae</taxon>
        <taxon>Carex</taxon>
        <taxon>Carex subgen. Euthyceras</taxon>
    </lineage>
</organism>
<name>A0A833RE19_9POAL</name>
<protein>
    <submittedName>
        <fullName evidence="4">TPR repeat-containing thioredoxin TTL1</fullName>
    </submittedName>
</protein>
<dbReference type="InterPro" id="IPR044534">
    <property type="entry name" value="TTL1-4"/>
</dbReference>
<dbReference type="Proteomes" id="UP000623129">
    <property type="component" value="Unassembled WGS sequence"/>
</dbReference>
<dbReference type="AlphaFoldDB" id="A0A833RE19"/>
<dbReference type="EMBL" id="SWLB01000003">
    <property type="protein sequence ID" value="KAF3339579.1"/>
    <property type="molecule type" value="Genomic_DNA"/>
</dbReference>